<keyword evidence="17" id="KW-0594">Phospholipid biosynthesis</keyword>
<dbReference type="InterPro" id="IPR048254">
    <property type="entry name" value="CDP_ALCOHOL_P_TRANSF_CS"/>
</dbReference>
<comment type="caution">
    <text evidence="19">The sequence shown here is derived from an EMBL/GenBank/DDBJ whole genome shotgun (WGS) entry which is preliminary data.</text>
</comment>
<keyword evidence="17" id="KW-0444">Lipid biosynthesis</keyword>
<comment type="catalytic activity">
    <reaction evidence="13 17">
        <text>1,2-di-(9Z-octadecenoyl)-sn-glycero-3-cytidine-5'-diphosphate + 1D-myo-inositol 3-phosphate = 1,2-di-(9Z-octadecenoyl)-sn-glycero-3-phospho-(1D-myo-inositol-3-phosphate) + CMP + H(+)</text>
        <dbReference type="Rhea" id="RHEA:61216"/>
        <dbReference type="ChEBI" id="CHEBI:15378"/>
        <dbReference type="ChEBI" id="CHEBI:58401"/>
        <dbReference type="ChEBI" id="CHEBI:60377"/>
        <dbReference type="ChEBI" id="CHEBI:85356"/>
        <dbReference type="ChEBI" id="CHEBI:144472"/>
    </reaction>
</comment>
<keyword evidence="9 17" id="KW-0479">Metal-binding</keyword>
<evidence type="ECO:0000256" key="10">
    <source>
        <dbReference type="ARBA" id="ARBA00022842"/>
    </source>
</evidence>
<keyword evidence="17" id="KW-0443">Lipid metabolism</keyword>
<dbReference type="AlphaFoldDB" id="A0A2T0LRP6"/>
<comment type="subcellular location">
    <subcellularLocation>
        <location evidence="1 17">Cell membrane</location>
        <topology evidence="1 17">Multi-pass membrane protein</topology>
    </subcellularLocation>
</comment>
<evidence type="ECO:0000256" key="8">
    <source>
        <dbReference type="ARBA" id="ARBA00022692"/>
    </source>
</evidence>
<dbReference type="InterPro" id="IPR044268">
    <property type="entry name" value="PIP_synthase_PgsA1"/>
</dbReference>
<organism evidence="19 20">
    <name type="scientific">Prauserella shujinwangii</name>
    <dbReference type="NCBI Taxonomy" id="1453103"/>
    <lineage>
        <taxon>Bacteria</taxon>
        <taxon>Bacillati</taxon>
        <taxon>Actinomycetota</taxon>
        <taxon>Actinomycetes</taxon>
        <taxon>Pseudonocardiales</taxon>
        <taxon>Pseudonocardiaceae</taxon>
        <taxon>Prauserella</taxon>
    </lineage>
</organism>
<evidence type="ECO:0000256" key="5">
    <source>
        <dbReference type="ARBA" id="ARBA00011738"/>
    </source>
</evidence>
<feature type="binding site" evidence="17">
    <location>
        <position position="74"/>
    </location>
    <ligand>
        <name>a CDP-1,2-diacyl-sn-glycerol</name>
        <dbReference type="ChEBI" id="CHEBI:58332"/>
    </ligand>
</feature>
<feature type="active site" description="Proton acceptor" evidence="17">
    <location>
        <position position="91"/>
    </location>
</feature>
<feature type="binding site" evidence="17">
    <location>
        <position position="91"/>
    </location>
    <ligand>
        <name>Mg(2+)</name>
        <dbReference type="ChEBI" id="CHEBI:18420"/>
        <label>2</label>
    </ligand>
</feature>
<feature type="binding site" evidence="17">
    <location>
        <position position="70"/>
    </location>
    <ligand>
        <name>a CDP-1,2-diacyl-sn-glycerol</name>
        <dbReference type="ChEBI" id="CHEBI:58332"/>
    </ligand>
</feature>
<comment type="pathway">
    <text evidence="2 17">Phospholipid metabolism; phosphatidylinositol phosphate biosynthesis.</text>
</comment>
<comment type="subunit">
    <text evidence="5 17">Homodimer.</text>
</comment>
<feature type="transmembrane region" description="Helical" evidence="17">
    <location>
        <begin position="116"/>
        <end position="134"/>
    </location>
</feature>
<accession>A0A2T0LRP6</accession>
<keyword evidence="20" id="KW-1185">Reference proteome</keyword>
<dbReference type="PROSITE" id="PS00379">
    <property type="entry name" value="CDP_ALCOHOL_P_TRANSF"/>
    <property type="match status" value="1"/>
</dbReference>
<dbReference type="RefSeq" id="WP_106180472.1">
    <property type="nucleotide sequence ID" value="NZ_PVNH01000008.1"/>
</dbReference>
<evidence type="ECO:0000256" key="7">
    <source>
        <dbReference type="ARBA" id="ARBA00022679"/>
    </source>
</evidence>
<evidence type="ECO:0000256" key="13">
    <source>
        <dbReference type="ARBA" id="ARBA00023935"/>
    </source>
</evidence>
<dbReference type="InterPro" id="IPR000462">
    <property type="entry name" value="CDP-OH_P_trans"/>
</dbReference>
<feature type="binding site" evidence="17">
    <location>
        <position position="87"/>
    </location>
    <ligand>
        <name>Mg(2+)</name>
        <dbReference type="ChEBI" id="CHEBI:18420"/>
        <label>2</label>
    </ligand>
</feature>
<comment type="caution">
    <text evidence="17">Lacks conserved residue(s) required for the propagation of feature annotation.</text>
</comment>
<reference evidence="19 20" key="1">
    <citation type="submission" date="2018-03" db="EMBL/GenBank/DDBJ databases">
        <title>Genomic Encyclopedia of Type Strains, Phase III (KMG-III): the genomes of soil and plant-associated and newly described type strains.</title>
        <authorList>
            <person name="Whitman W."/>
        </authorList>
    </citation>
    <scope>NUCLEOTIDE SEQUENCE [LARGE SCALE GENOMIC DNA]</scope>
    <source>
        <strain evidence="19 20">CGMCC 4.7125</strain>
    </source>
</reference>
<dbReference type="HAMAP" id="MF_02241">
    <property type="entry name" value="PIP_synthase"/>
    <property type="match status" value="1"/>
</dbReference>
<dbReference type="GO" id="GO:0005886">
    <property type="term" value="C:plasma membrane"/>
    <property type="evidence" value="ECO:0007669"/>
    <property type="project" value="UniProtKB-SubCell"/>
</dbReference>
<comment type="function">
    <text evidence="17">Catalyzes the conjugation of the 1'-hydroxyl group of D-myo-inositol-3-phosphate (also named L-myo-inositol-1-phosphate) with a lipid tail of cytidine diphosphate diacylglycerol (CDP-DAG), forming phosphatidylinositol phosphate (PIP) and CMP. PIP is a precursor of phosphatidylinositol (PI) which is an essential lipid required for cell wall formation.</text>
</comment>
<name>A0A2T0LRP6_9PSEU</name>
<feature type="binding site" evidence="17">
    <location>
        <position position="66"/>
    </location>
    <ligand>
        <name>Mg(2+)</name>
        <dbReference type="ChEBI" id="CHEBI:18420"/>
        <label>1</label>
    </ligand>
</feature>
<dbReference type="UniPathway" id="UPA00220"/>
<evidence type="ECO:0000313" key="20">
    <source>
        <dbReference type="Proteomes" id="UP000238362"/>
    </source>
</evidence>
<keyword evidence="8 17" id="KW-0812">Transmembrane</keyword>
<comment type="similarity">
    <text evidence="4 17 18">Belongs to the CDP-alcohol phosphatidyltransferase class-I family.</text>
</comment>
<feature type="binding site" evidence="17">
    <location>
        <begin position="29"/>
        <end position="32"/>
    </location>
    <ligand>
        <name>a CDP-1,2-diacyl-sn-glycerol</name>
        <dbReference type="ChEBI" id="CHEBI:58332"/>
    </ligand>
</feature>
<evidence type="ECO:0000256" key="15">
    <source>
        <dbReference type="ARBA" id="ARBA00033137"/>
    </source>
</evidence>
<feature type="transmembrane region" description="Helical" evidence="17">
    <location>
        <begin position="93"/>
        <end position="110"/>
    </location>
</feature>
<evidence type="ECO:0000256" key="18">
    <source>
        <dbReference type="RuleBase" id="RU003750"/>
    </source>
</evidence>
<dbReference type="EC" id="2.7.8.-" evidence="17"/>
<keyword evidence="6 17" id="KW-1003">Cell membrane</keyword>
<evidence type="ECO:0000256" key="2">
    <source>
        <dbReference type="ARBA" id="ARBA00004805"/>
    </source>
</evidence>
<feature type="binding site" evidence="17">
    <location>
        <position position="80"/>
    </location>
    <ligand>
        <name>a CDP-1,2-diacyl-sn-glycerol</name>
        <dbReference type="ChEBI" id="CHEBI:58332"/>
    </ligand>
</feature>
<comment type="pathway">
    <text evidence="3">Lipid metabolism.</text>
</comment>
<feature type="binding site" evidence="17">
    <location>
        <position position="69"/>
    </location>
    <ligand>
        <name>Mg(2+)</name>
        <dbReference type="ChEBI" id="CHEBI:18420"/>
        <label>1</label>
    </ligand>
</feature>
<dbReference type="GO" id="GO:0000287">
    <property type="term" value="F:magnesium ion binding"/>
    <property type="evidence" value="ECO:0007669"/>
    <property type="project" value="UniProtKB-UniRule"/>
</dbReference>
<dbReference type="GO" id="GO:0016780">
    <property type="term" value="F:phosphotransferase activity, for other substituted phosphate groups"/>
    <property type="evidence" value="ECO:0007669"/>
    <property type="project" value="UniProtKB-UniRule"/>
</dbReference>
<comment type="catalytic activity">
    <reaction evidence="16 17">
        <text>a CDP-1,2-diacyl-sn-glycerol + 1D-myo-inositol 3-phosphate = a 1,2-diacyl-sn-glycero-3-phospho-(1D-myo-inositol-3-phosphate) + CMP + H(+)</text>
        <dbReference type="Rhea" id="RHEA:60504"/>
        <dbReference type="ChEBI" id="CHEBI:15378"/>
        <dbReference type="ChEBI" id="CHEBI:58088"/>
        <dbReference type="ChEBI" id="CHEBI:58332"/>
        <dbReference type="ChEBI" id="CHEBI:58401"/>
        <dbReference type="ChEBI" id="CHEBI:60377"/>
    </reaction>
</comment>
<gene>
    <name evidence="19" type="ORF">B0I33_108318</name>
</gene>
<dbReference type="EMBL" id="PVNH01000008">
    <property type="protein sequence ID" value="PRX46171.1"/>
    <property type="molecule type" value="Genomic_DNA"/>
</dbReference>
<evidence type="ECO:0000256" key="14">
    <source>
        <dbReference type="ARBA" id="ARBA00024082"/>
    </source>
</evidence>
<keyword evidence="11 17" id="KW-1133">Transmembrane helix</keyword>
<dbReference type="InterPro" id="IPR043130">
    <property type="entry name" value="CDP-OH_PTrfase_TM_dom"/>
</dbReference>
<dbReference type="Proteomes" id="UP000238362">
    <property type="component" value="Unassembled WGS sequence"/>
</dbReference>
<evidence type="ECO:0000256" key="9">
    <source>
        <dbReference type="ARBA" id="ARBA00022723"/>
    </source>
</evidence>
<evidence type="ECO:0000256" key="12">
    <source>
        <dbReference type="ARBA" id="ARBA00023136"/>
    </source>
</evidence>
<feature type="binding site" evidence="17">
    <location>
        <position position="66"/>
    </location>
    <ligand>
        <name>Mg(2+)</name>
        <dbReference type="ChEBI" id="CHEBI:18420"/>
        <label>2</label>
    </ligand>
</feature>
<evidence type="ECO:0000256" key="17">
    <source>
        <dbReference type="HAMAP-Rule" id="MF_02241"/>
    </source>
</evidence>
<evidence type="ECO:0000313" key="19">
    <source>
        <dbReference type="EMBL" id="PRX46171.1"/>
    </source>
</evidence>
<comment type="cofactor">
    <cofactor evidence="17">
        <name>Mg(2+)</name>
        <dbReference type="ChEBI" id="CHEBI:18420"/>
    </cofactor>
    <text evidence="17">Contains a di-nuclear catalytic Mg(2+) center.</text>
</comment>
<dbReference type="Gene3D" id="1.20.120.1760">
    <property type="match status" value="1"/>
</dbReference>
<evidence type="ECO:0000256" key="4">
    <source>
        <dbReference type="ARBA" id="ARBA00010441"/>
    </source>
</evidence>
<dbReference type="OrthoDB" id="116551at2"/>
<evidence type="ECO:0000256" key="16">
    <source>
        <dbReference type="ARBA" id="ARBA00048865"/>
    </source>
</evidence>
<feature type="transmembrane region" description="Helical" evidence="17">
    <location>
        <begin position="177"/>
        <end position="195"/>
    </location>
</feature>
<dbReference type="Pfam" id="PF01066">
    <property type="entry name" value="CDP-OH_P_transf"/>
    <property type="match status" value="1"/>
</dbReference>
<dbReference type="GO" id="GO:0008654">
    <property type="term" value="P:phospholipid biosynthetic process"/>
    <property type="evidence" value="ECO:0007669"/>
    <property type="project" value="UniProtKB-UniRule"/>
</dbReference>
<sequence>MLNIFARASVSRVTDPIGAALVRAGLTPNGMTLLGTAGAVACALALFPNGMLLAGTFTVWGFTMLDLLDGAMARARGAGTPFGAVLDSTCDRLADGALFAAIAWWAFAVAGNHRAAAAALLCLVLGLVISYVKARAEASGLHGDGGLVERAERLILALVGTGLEGFGVPYAVEGSLWLLAVLSVVTLLQRMAAVARSAREAHP</sequence>
<protein>
    <recommendedName>
        <fullName evidence="14 17">Phosphatidylinositol phosphate synthase</fullName>
        <shortName evidence="17">PIP synthase</shortName>
        <ecNumber evidence="17">2.7.8.-</ecNumber>
    </recommendedName>
    <alternativeName>
        <fullName evidence="15 17">CDP-diacylglycerol--D-myo-inositol-3-phosphate 3-phosphatidyltransferase</fullName>
    </alternativeName>
</protein>
<evidence type="ECO:0000256" key="3">
    <source>
        <dbReference type="ARBA" id="ARBA00005189"/>
    </source>
</evidence>
<proteinExistence type="inferred from homology"/>
<evidence type="ECO:0000256" key="11">
    <source>
        <dbReference type="ARBA" id="ARBA00022989"/>
    </source>
</evidence>
<dbReference type="NCBIfam" id="NF045883">
    <property type="entry name" value="PIPSynth"/>
    <property type="match status" value="1"/>
</dbReference>
<keyword evidence="10 17" id="KW-0460">Magnesium</keyword>
<feature type="binding site" evidence="17">
    <location>
        <position position="87"/>
    </location>
    <ligand>
        <name>Mg(2+)</name>
        <dbReference type="ChEBI" id="CHEBI:18420"/>
        <label>1</label>
    </ligand>
</feature>
<keyword evidence="17" id="KW-1208">Phospholipid metabolism</keyword>
<evidence type="ECO:0000256" key="1">
    <source>
        <dbReference type="ARBA" id="ARBA00004651"/>
    </source>
</evidence>
<keyword evidence="7 17" id="KW-0808">Transferase</keyword>
<keyword evidence="12 17" id="KW-0472">Membrane</keyword>
<evidence type="ECO:0000256" key="6">
    <source>
        <dbReference type="ARBA" id="ARBA00022475"/>
    </source>
</evidence>